<comment type="caution">
    <text evidence="2">The sequence shown here is derived from an EMBL/GenBank/DDBJ whole genome shotgun (WGS) entry which is preliminary data.</text>
</comment>
<reference evidence="2" key="2">
    <citation type="journal article" date="2024" name="Plant">
        <title>Genomic evolution and insights into agronomic trait innovations of Sesamum species.</title>
        <authorList>
            <person name="Miao H."/>
            <person name="Wang L."/>
            <person name="Qu L."/>
            <person name="Liu H."/>
            <person name="Sun Y."/>
            <person name="Le M."/>
            <person name="Wang Q."/>
            <person name="Wei S."/>
            <person name="Zheng Y."/>
            <person name="Lin W."/>
            <person name="Duan Y."/>
            <person name="Cao H."/>
            <person name="Xiong S."/>
            <person name="Wang X."/>
            <person name="Wei L."/>
            <person name="Li C."/>
            <person name="Ma Q."/>
            <person name="Ju M."/>
            <person name="Zhao R."/>
            <person name="Li G."/>
            <person name="Mu C."/>
            <person name="Tian Q."/>
            <person name="Mei H."/>
            <person name="Zhang T."/>
            <person name="Gao T."/>
            <person name="Zhang H."/>
        </authorList>
    </citation>
    <scope>NUCLEOTIDE SEQUENCE</scope>
    <source>
        <strain evidence="2">G02</strain>
    </source>
</reference>
<dbReference type="EMBL" id="JACGWJ010000002">
    <property type="protein sequence ID" value="KAL0435982.1"/>
    <property type="molecule type" value="Genomic_DNA"/>
</dbReference>
<evidence type="ECO:0000313" key="2">
    <source>
        <dbReference type="EMBL" id="KAL0435982.1"/>
    </source>
</evidence>
<dbReference type="PANTHER" id="PTHR37172">
    <property type="entry name" value="TRANSMEMBRANE PROTEIN"/>
    <property type="match status" value="1"/>
</dbReference>
<protein>
    <submittedName>
        <fullName evidence="2">Uncharacterized protein</fullName>
    </submittedName>
</protein>
<organism evidence="2">
    <name type="scientific">Sesamum radiatum</name>
    <name type="common">Black benniseed</name>
    <dbReference type="NCBI Taxonomy" id="300843"/>
    <lineage>
        <taxon>Eukaryota</taxon>
        <taxon>Viridiplantae</taxon>
        <taxon>Streptophyta</taxon>
        <taxon>Embryophyta</taxon>
        <taxon>Tracheophyta</taxon>
        <taxon>Spermatophyta</taxon>
        <taxon>Magnoliopsida</taxon>
        <taxon>eudicotyledons</taxon>
        <taxon>Gunneridae</taxon>
        <taxon>Pentapetalae</taxon>
        <taxon>asterids</taxon>
        <taxon>lamiids</taxon>
        <taxon>Lamiales</taxon>
        <taxon>Pedaliaceae</taxon>
        <taxon>Sesamum</taxon>
    </lineage>
</organism>
<name>A0AAW2W324_SESRA</name>
<feature type="transmembrane region" description="Helical" evidence="1">
    <location>
        <begin position="74"/>
        <end position="97"/>
    </location>
</feature>
<dbReference type="PANTHER" id="PTHR37172:SF3">
    <property type="entry name" value="TRANSMEMBRANE PROTEIN"/>
    <property type="match status" value="1"/>
</dbReference>
<gene>
    <name evidence="2" type="ORF">Sradi_0306100</name>
</gene>
<feature type="transmembrane region" description="Helical" evidence="1">
    <location>
        <begin position="244"/>
        <end position="268"/>
    </location>
</feature>
<accession>A0AAW2W324</accession>
<sequence length="291" mass="32391">MASIDQHPQKLGGGAAVVKEGCRIVATTFLSLLLPLSFLLLARLSTARYFLSVGLADDYTLIQPHQQVSFLTSLFLYSRTTLVLSLLVSLITVAALIARLISTGRKHTLLVITQRRHLYAACVLLFSMQVCLSLGIQGTVEAEINSYTVGRLVSPRRLIFALGLHETTVFWREMVVKPVVDETIFGFPGEGFWWAPEKVALAVAFGNLWWRRLREEAEALVVLPRVTAELKMDVAVADVLGWSLYYLTVAIGTARVVKGFLWVVTWILGYRVRPARQGTLPAKRRVGPKIE</sequence>
<proteinExistence type="predicted"/>
<keyword evidence="1" id="KW-0472">Membrane</keyword>
<dbReference type="AlphaFoldDB" id="A0AAW2W324"/>
<keyword evidence="1" id="KW-1133">Transmembrane helix</keyword>
<feature type="transmembrane region" description="Helical" evidence="1">
    <location>
        <begin position="118"/>
        <end position="136"/>
    </location>
</feature>
<evidence type="ECO:0000256" key="1">
    <source>
        <dbReference type="SAM" id="Phobius"/>
    </source>
</evidence>
<reference evidence="2" key="1">
    <citation type="submission" date="2020-06" db="EMBL/GenBank/DDBJ databases">
        <authorList>
            <person name="Li T."/>
            <person name="Hu X."/>
            <person name="Zhang T."/>
            <person name="Song X."/>
            <person name="Zhang H."/>
            <person name="Dai N."/>
            <person name="Sheng W."/>
            <person name="Hou X."/>
            <person name="Wei L."/>
        </authorList>
    </citation>
    <scope>NUCLEOTIDE SEQUENCE</scope>
    <source>
        <strain evidence="2">G02</strain>
        <tissue evidence="2">Leaf</tissue>
    </source>
</reference>
<feature type="transmembrane region" description="Helical" evidence="1">
    <location>
        <begin position="21"/>
        <end position="42"/>
    </location>
</feature>
<keyword evidence="1" id="KW-0812">Transmembrane</keyword>